<evidence type="ECO:0000259" key="1">
    <source>
        <dbReference type="Pfam" id="PF14303"/>
    </source>
</evidence>
<dbReference type="HOGENOM" id="CLU_012390_3_2_1"/>
<protein>
    <recommendedName>
        <fullName evidence="1">No apical meristem-associated C-terminal domain-containing protein</fullName>
    </recommendedName>
</protein>
<dbReference type="EMBL" id="GL004023">
    <property type="protein sequence ID" value="EES20295.1"/>
    <property type="molecule type" value="Genomic_DNA"/>
</dbReference>
<dbReference type="KEGG" id="sbi:8155646"/>
<accession>C6JSL9</accession>
<feature type="domain" description="No apical meristem-associated C-terminal" evidence="1">
    <location>
        <begin position="47"/>
        <end position="219"/>
    </location>
</feature>
<feature type="non-terminal residue" evidence="2">
    <location>
        <position position="1"/>
    </location>
</feature>
<dbReference type="OrthoDB" id="682568at2759"/>
<sequence length="226" mass="26112">WLTIQWSVNKFCSCYEAILRRNQSGTTIQDKLNDAKKYYADLDKDKKAFALDHCWNILKGEDKWKAKMAELVELEKLAASKKKQKTTKVSRPRDEGAGNDVEVIDVGQTEPTRKRSDGIKKVKENLRRGGGEACMEALEKMWSKKEAYDKVKEKAKEDRFLATLEIEKAMLELEKKPVENEAKKSEADLMKEGKEIMLADMTSLNPMQRDWIEIMQKKILARHAEN</sequence>
<dbReference type="PANTHER" id="PTHR45023">
    <property type="match status" value="1"/>
</dbReference>
<proteinExistence type="predicted"/>
<reference evidence="2" key="1">
    <citation type="journal article" date="2009" name="Nature">
        <title>The Sorghum bicolor genome and the diversification of grasses.</title>
        <authorList>
            <person name="Paterson A.H."/>
            <person name="Bowers J.E."/>
            <person name="Bruggmann R."/>
            <person name="Dubchak I."/>
            <person name="Grimwood J."/>
            <person name="Gundlach H."/>
            <person name="Haberer G."/>
            <person name="Hellsten U."/>
            <person name="Mitros T."/>
            <person name="Poliakov A."/>
            <person name="Schmutz J."/>
            <person name="Spannagl M."/>
            <person name="Tang H."/>
            <person name="Wang X."/>
            <person name="Wicker T."/>
            <person name="Bharti A.K."/>
            <person name="Chapman J."/>
            <person name="Feltus F.A."/>
            <person name="Gowik U."/>
            <person name="Grigoriev I.V."/>
            <person name="Lyons E."/>
            <person name="Maher C.A."/>
            <person name="Martis M."/>
            <person name="Narechania A."/>
            <person name="Otillar R.P."/>
            <person name="Penning B.W."/>
            <person name="Salamov A.A."/>
            <person name="Wang Y."/>
            <person name="Zhang L."/>
            <person name="Carpita N.C."/>
            <person name="Freeling M."/>
            <person name="Gingle A.R."/>
            <person name="Hash C.T."/>
            <person name="Keller B."/>
            <person name="Klein P."/>
            <person name="Kresovich S."/>
            <person name="McCann M.C."/>
            <person name="Ming R."/>
            <person name="Peterson D.G."/>
            <person name="Mehboob-ur-Rahman"/>
            <person name="Ware D."/>
            <person name="Westhoff P."/>
            <person name="Mayer K.F."/>
            <person name="Messing J."/>
            <person name="Rokhsar D.S."/>
        </authorList>
    </citation>
    <scope>NUCLEOTIDE SEQUENCE [LARGE SCALE GENOMIC DNA]</scope>
</reference>
<name>C6JSL9_SORBI</name>
<dbReference type="PANTHER" id="PTHR45023:SF4">
    <property type="entry name" value="GLYCINE-RICH PROTEIN-RELATED"/>
    <property type="match status" value="1"/>
</dbReference>
<evidence type="ECO:0000313" key="2">
    <source>
        <dbReference type="EMBL" id="EES20295.1"/>
    </source>
</evidence>
<organism evidence="2">
    <name type="scientific">Sorghum bicolor</name>
    <name type="common">Sorghum</name>
    <name type="synonym">Sorghum vulgare</name>
    <dbReference type="NCBI Taxonomy" id="4558"/>
    <lineage>
        <taxon>Eukaryota</taxon>
        <taxon>Viridiplantae</taxon>
        <taxon>Streptophyta</taxon>
        <taxon>Embryophyta</taxon>
        <taxon>Tracheophyta</taxon>
        <taxon>Spermatophyta</taxon>
        <taxon>Magnoliopsida</taxon>
        <taxon>Liliopsida</taxon>
        <taxon>Poales</taxon>
        <taxon>Poaceae</taxon>
        <taxon>PACMAD clade</taxon>
        <taxon>Panicoideae</taxon>
        <taxon>Andropogonodae</taxon>
        <taxon>Andropogoneae</taxon>
        <taxon>Sorghinae</taxon>
        <taxon>Sorghum</taxon>
    </lineage>
</organism>
<dbReference type="AlphaFoldDB" id="C6JSL9"/>
<dbReference type="Pfam" id="PF14303">
    <property type="entry name" value="NAM-associated"/>
    <property type="match status" value="1"/>
</dbReference>
<dbReference type="InterPro" id="IPR029466">
    <property type="entry name" value="NAM-associated_C"/>
</dbReference>
<gene>
    <name evidence="2" type="primary">Sb1432s002010</name>
    <name evidence="2" type="ORF">SORBIDRAFT_1432s002010</name>
</gene>